<dbReference type="EMBL" id="VUNI01000012">
    <property type="protein sequence ID" value="MST75001.1"/>
    <property type="molecule type" value="Genomic_DNA"/>
</dbReference>
<proteinExistence type="predicted"/>
<evidence type="ECO:0000256" key="1">
    <source>
        <dbReference type="SAM" id="Coils"/>
    </source>
</evidence>
<evidence type="ECO:0000313" key="2">
    <source>
        <dbReference type="EMBL" id="MST75001.1"/>
    </source>
</evidence>
<reference evidence="2 3" key="1">
    <citation type="submission" date="2019-08" db="EMBL/GenBank/DDBJ databases">
        <title>In-depth cultivation of the pig gut microbiome towards novel bacterial diversity and tailored functional studies.</title>
        <authorList>
            <person name="Wylensek D."/>
            <person name="Hitch T.C.A."/>
            <person name="Clavel T."/>
        </authorList>
    </citation>
    <scope>NUCLEOTIDE SEQUENCE [LARGE SCALE GENOMIC DNA]</scope>
    <source>
        <strain evidence="2 3">MUC/MUC-530-WT-4D</strain>
    </source>
</reference>
<dbReference type="AlphaFoldDB" id="A0A6L5YTG5"/>
<evidence type="ECO:0000313" key="3">
    <source>
        <dbReference type="Proteomes" id="UP000474024"/>
    </source>
</evidence>
<keyword evidence="3" id="KW-1185">Reference proteome</keyword>
<sequence>MEVIKATRTYVMEHKAEFIEKVRSATELQQESEAKALKKRLAREQKRISELNTLIKKICEWEIKRQVV</sequence>
<organism evidence="2 3">
    <name type="scientific">Roseburia porci</name>
    <dbReference type="NCBI Taxonomy" id="2605790"/>
    <lineage>
        <taxon>Bacteria</taxon>
        <taxon>Bacillati</taxon>
        <taxon>Bacillota</taxon>
        <taxon>Clostridia</taxon>
        <taxon>Lachnospirales</taxon>
        <taxon>Lachnospiraceae</taxon>
        <taxon>Roseburia</taxon>
    </lineage>
</organism>
<protein>
    <submittedName>
        <fullName evidence="2">Uncharacterized protein</fullName>
    </submittedName>
</protein>
<accession>A0A6L5YTG5</accession>
<comment type="caution">
    <text evidence="2">The sequence shown here is derived from an EMBL/GenBank/DDBJ whole genome shotgun (WGS) entry which is preliminary data.</text>
</comment>
<feature type="coiled-coil region" evidence="1">
    <location>
        <begin position="27"/>
        <end position="54"/>
    </location>
</feature>
<name>A0A6L5YTG5_9FIRM</name>
<keyword evidence="1" id="KW-0175">Coiled coil</keyword>
<gene>
    <name evidence="2" type="ORF">FYJ75_08170</name>
</gene>
<dbReference type="Proteomes" id="UP000474024">
    <property type="component" value="Unassembled WGS sequence"/>
</dbReference>